<dbReference type="AlphaFoldDB" id="F3QL44"/>
<name>F3QL44_9BURK</name>
<dbReference type="EMBL" id="AFBP01000050">
    <property type="protein sequence ID" value="EGG53799.1"/>
    <property type="molecule type" value="Genomic_DNA"/>
</dbReference>
<proteinExistence type="predicted"/>
<dbReference type="HOGENOM" id="CLU_1990497_0_0_4"/>
<organism evidence="1 2">
    <name type="scientific">Parasutterella excrementihominis YIT 11859</name>
    <dbReference type="NCBI Taxonomy" id="762966"/>
    <lineage>
        <taxon>Bacteria</taxon>
        <taxon>Pseudomonadati</taxon>
        <taxon>Pseudomonadota</taxon>
        <taxon>Betaproteobacteria</taxon>
        <taxon>Burkholderiales</taxon>
        <taxon>Sutterellaceae</taxon>
        <taxon>Parasutterella</taxon>
    </lineage>
</organism>
<comment type="caution">
    <text evidence="1">The sequence shown here is derived from an EMBL/GenBank/DDBJ whole genome shotgun (WGS) entry which is preliminary data.</text>
</comment>
<reference evidence="1 2" key="1">
    <citation type="submission" date="2011-02" db="EMBL/GenBank/DDBJ databases">
        <authorList>
            <person name="Weinstock G."/>
            <person name="Sodergren E."/>
            <person name="Clifton S."/>
            <person name="Fulton L."/>
            <person name="Fulton B."/>
            <person name="Courtney L."/>
            <person name="Fronick C."/>
            <person name="Harrison M."/>
            <person name="Strong C."/>
            <person name="Farmer C."/>
            <person name="Delahaunty K."/>
            <person name="Markovic C."/>
            <person name="Hall O."/>
            <person name="Minx P."/>
            <person name="Tomlinson C."/>
            <person name="Mitreva M."/>
            <person name="Hou S."/>
            <person name="Chen J."/>
            <person name="Wollam A."/>
            <person name="Pepin K.H."/>
            <person name="Johnson M."/>
            <person name="Bhonagiri V."/>
            <person name="Zhang X."/>
            <person name="Suruliraj S."/>
            <person name="Warren W."/>
            <person name="Chinwalla A."/>
            <person name="Mardis E.R."/>
            <person name="Wilson R.K."/>
        </authorList>
    </citation>
    <scope>NUCLEOTIDE SEQUENCE [LARGE SCALE GENOMIC DNA]</scope>
    <source>
        <strain evidence="1 2">YIT 11859</strain>
    </source>
</reference>
<evidence type="ECO:0000313" key="1">
    <source>
        <dbReference type="EMBL" id="EGG53799.1"/>
    </source>
</evidence>
<keyword evidence="2" id="KW-1185">Reference proteome</keyword>
<gene>
    <name evidence="1" type="ORF">HMPREF9439_01661</name>
</gene>
<protein>
    <submittedName>
        <fullName evidence="1">Conserved domain protein</fullName>
    </submittedName>
</protein>
<accession>F3QL44</accession>
<dbReference type="Proteomes" id="UP000005156">
    <property type="component" value="Unassembled WGS sequence"/>
</dbReference>
<sequence>MKNLRVGERTALKGKRLEKMHHADVSHNAIRAFFSSQETGALNVEGKAAYSMTEDQIGSSLSDVSGSALLLAAGTTVAGSINVGALNANADNARAASSNTLTVASDGKVLIKALKAITDLLLWLS</sequence>
<evidence type="ECO:0000313" key="2">
    <source>
        <dbReference type="Proteomes" id="UP000005156"/>
    </source>
</evidence>